<evidence type="ECO:0000256" key="1">
    <source>
        <dbReference type="SAM" id="SignalP"/>
    </source>
</evidence>
<accession>A0A540WJG6</accession>
<sequence length="177" mass="19512">MFPKTGFTSAVTAVLLAFAPRVAAEPPVQAPSAFFLSRSENRNQVHYAVALDEGCRPVGARPVHVYWRMLERGEAEVEALLSIELPAYGLEDAQQVESTAEGGRVRIRLRSFPDRPIDITTTLVRGQCSVQAWTKFGANTAQLVHIFVKTSWPFSVDFVRLDGVGAEGQALSELIRR</sequence>
<keyword evidence="1" id="KW-0732">Signal</keyword>
<organism evidence="3 4">
    <name type="scientific">Myxococcus llanfairpwllgwyngyllgogerychwyrndrobwllllantysiliogogogochensis</name>
    <dbReference type="NCBI Taxonomy" id="2590453"/>
    <lineage>
        <taxon>Bacteria</taxon>
        <taxon>Pseudomonadati</taxon>
        <taxon>Myxococcota</taxon>
        <taxon>Myxococcia</taxon>
        <taxon>Myxococcales</taxon>
        <taxon>Cystobacterineae</taxon>
        <taxon>Myxococcaceae</taxon>
        <taxon>Myxococcus</taxon>
    </lineage>
</organism>
<dbReference type="AlphaFoldDB" id="A0A540WJG6"/>
<dbReference type="Proteomes" id="UP000315369">
    <property type="component" value="Unassembled WGS sequence"/>
</dbReference>
<dbReference type="EMBL" id="VIFM01000386">
    <property type="protein sequence ID" value="TQF09138.1"/>
    <property type="molecule type" value="Genomic_DNA"/>
</dbReference>
<name>A0A540WJG6_9BACT</name>
<dbReference type="Pfam" id="PF16117">
    <property type="entry name" value="DUF4833"/>
    <property type="match status" value="1"/>
</dbReference>
<evidence type="ECO:0000313" key="3">
    <source>
        <dbReference type="EMBL" id="TQF09138.1"/>
    </source>
</evidence>
<proteinExistence type="predicted"/>
<keyword evidence="4" id="KW-1185">Reference proteome</keyword>
<comment type="caution">
    <text evidence="3">The sequence shown here is derived from an EMBL/GenBank/DDBJ whole genome shotgun (WGS) entry which is preliminary data.</text>
</comment>
<gene>
    <name evidence="3" type="ORF">FJV41_46200</name>
</gene>
<feature type="chain" id="PRO_5021984960" evidence="1">
    <location>
        <begin position="24"/>
        <end position="177"/>
    </location>
</feature>
<dbReference type="OrthoDB" id="513595at2"/>
<reference evidence="3 4" key="1">
    <citation type="submission" date="2019-06" db="EMBL/GenBank/DDBJ databases">
        <authorList>
            <person name="Livingstone P."/>
            <person name="Whitworth D."/>
        </authorList>
    </citation>
    <scope>NUCLEOTIDE SEQUENCE [LARGE SCALE GENOMIC DNA]</scope>
    <source>
        <strain evidence="3 4">AM401</strain>
    </source>
</reference>
<evidence type="ECO:0000313" key="4">
    <source>
        <dbReference type="Proteomes" id="UP000315369"/>
    </source>
</evidence>
<feature type="domain" description="DUF4833" evidence="2">
    <location>
        <begin position="34"/>
        <end position="170"/>
    </location>
</feature>
<protein>
    <submittedName>
        <fullName evidence="3">DUF4833 domain-containing protein</fullName>
    </submittedName>
</protein>
<dbReference type="InterPro" id="IPR032269">
    <property type="entry name" value="DUF4833"/>
</dbReference>
<feature type="signal peptide" evidence="1">
    <location>
        <begin position="1"/>
        <end position="23"/>
    </location>
</feature>
<dbReference type="RefSeq" id="WP_141649010.1">
    <property type="nucleotide sequence ID" value="NZ_VIFM01000386.1"/>
</dbReference>
<evidence type="ECO:0000259" key="2">
    <source>
        <dbReference type="Pfam" id="PF16117"/>
    </source>
</evidence>